<feature type="domain" description="C2H2-type" evidence="12">
    <location>
        <begin position="17"/>
        <end position="46"/>
    </location>
</feature>
<evidence type="ECO:0000313" key="14">
    <source>
        <dbReference type="Proteomes" id="UP001460270"/>
    </source>
</evidence>
<keyword evidence="5 11" id="KW-0863">Zinc-finger</keyword>
<protein>
    <recommendedName>
        <fullName evidence="12">C2H2-type domain-containing protein</fullName>
    </recommendedName>
</protein>
<evidence type="ECO:0000256" key="9">
    <source>
        <dbReference type="ARBA" id="ARBA00023163"/>
    </source>
</evidence>
<reference evidence="14" key="1">
    <citation type="submission" date="2024-04" db="EMBL/GenBank/DDBJ databases">
        <title>Salinicola lusitanus LLJ914,a marine bacterium isolated from the Okinawa Trough.</title>
        <authorList>
            <person name="Li J."/>
        </authorList>
    </citation>
    <scope>NUCLEOTIDE SEQUENCE [LARGE SCALE GENOMIC DNA]</scope>
</reference>
<keyword evidence="14" id="KW-1185">Reference proteome</keyword>
<dbReference type="Proteomes" id="UP001460270">
    <property type="component" value="Unassembled WGS sequence"/>
</dbReference>
<name>A0AAW0MK31_9GOBI</name>
<evidence type="ECO:0000256" key="3">
    <source>
        <dbReference type="ARBA" id="ARBA00022723"/>
    </source>
</evidence>
<comment type="caution">
    <text evidence="13">The sequence shown here is derived from an EMBL/GenBank/DDBJ whole genome shotgun (WGS) entry which is preliminary data.</text>
</comment>
<evidence type="ECO:0000256" key="4">
    <source>
        <dbReference type="ARBA" id="ARBA00022737"/>
    </source>
</evidence>
<evidence type="ECO:0000313" key="13">
    <source>
        <dbReference type="EMBL" id="KAK7879854.1"/>
    </source>
</evidence>
<evidence type="ECO:0000256" key="6">
    <source>
        <dbReference type="ARBA" id="ARBA00022833"/>
    </source>
</evidence>
<sequence>MSALQVHMHIHSGEKPYCCSYCGKREAFNQSGRLREREKIHSGEKYGCLQCGGVESCGPTAAFNSSGEGSSLVWCGKTLEPDVSSLGTSLGTIGEETRRLCGESGPKGPDQLQVSSFPSLAPTPLTKLRPLLRHPPLPLAYLLGHPPLLAPSIQMTFPSKVFPVIDVRATSASLAV</sequence>
<dbReference type="EMBL" id="JBBPFD010000187">
    <property type="protein sequence ID" value="KAK7879854.1"/>
    <property type="molecule type" value="Genomic_DNA"/>
</dbReference>
<gene>
    <name evidence="13" type="ORF">WMY93_033479</name>
</gene>
<dbReference type="PROSITE" id="PS50157">
    <property type="entry name" value="ZINC_FINGER_C2H2_2"/>
    <property type="match status" value="1"/>
</dbReference>
<evidence type="ECO:0000259" key="12">
    <source>
        <dbReference type="PROSITE" id="PS50157"/>
    </source>
</evidence>
<keyword evidence="4" id="KW-0677">Repeat</keyword>
<dbReference type="InterPro" id="IPR036236">
    <property type="entry name" value="Znf_C2H2_sf"/>
</dbReference>
<organism evidence="13 14">
    <name type="scientific">Mugilogobius chulae</name>
    <name type="common">yellowstripe goby</name>
    <dbReference type="NCBI Taxonomy" id="88201"/>
    <lineage>
        <taxon>Eukaryota</taxon>
        <taxon>Metazoa</taxon>
        <taxon>Chordata</taxon>
        <taxon>Craniata</taxon>
        <taxon>Vertebrata</taxon>
        <taxon>Euteleostomi</taxon>
        <taxon>Actinopterygii</taxon>
        <taxon>Neopterygii</taxon>
        <taxon>Teleostei</taxon>
        <taxon>Neoteleostei</taxon>
        <taxon>Acanthomorphata</taxon>
        <taxon>Gobiaria</taxon>
        <taxon>Gobiiformes</taxon>
        <taxon>Gobioidei</taxon>
        <taxon>Gobiidae</taxon>
        <taxon>Gobionellinae</taxon>
        <taxon>Mugilogobius</taxon>
    </lineage>
</organism>
<accession>A0AAW0MK31</accession>
<dbReference type="Gene3D" id="3.30.160.60">
    <property type="entry name" value="Classic Zinc Finger"/>
    <property type="match status" value="2"/>
</dbReference>
<dbReference type="GO" id="GO:0002682">
    <property type="term" value="P:regulation of immune system process"/>
    <property type="evidence" value="ECO:0007669"/>
    <property type="project" value="TreeGrafter"/>
</dbReference>
<dbReference type="PANTHER" id="PTHR24399">
    <property type="entry name" value="ZINC FINGER AND BTB DOMAIN-CONTAINING"/>
    <property type="match status" value="1"/>
</dbReference>
<evidence type="ECO:0000256" key="7">
    <source>
        <dbReference type="ARBA" id="ARBA00023015"/>
    </source>
</evidence>
<dbReference type="GO" id="GO:0008270">
    <property type="term" value="F:zinc ion binding"/>
    <property type="evidence" value="ECO:0007669"/>
    <property type="project" value="UniProtKB-KW"/>
</dbReference>
<evidence type="ECO:0000256" key="2">
    <source>
        <dbReference type="ARBA" id="ARBA00006991"/>
    </source>
</evidence>
<dbReference type="GO" id="GO:0000978">
    <property type="term" value="F:RNA polymerase II cis-regulatory region sequence-specific DNA binding"/>
    <property type="evidence" value="ECO:0007669"/>
    <property type="project" value="TreeGrafter"/>
</dbReference>
<keyword evidence="3" id="KW-0479">Metal-binding</keyword>
<dbReference type="SUPFAM" id="SSF57667">
    <property type="entry name" value="beta-beta-alpha zinc fingers"/>
    <property type="match status" value="1"/>
</dbReference>
<comment type="similarity">
    <text evidence="2">Belongs to the krueppel C2H2-type zinc-finger protein family.</text>
</comment>
<keyword evidence="10" id="KW-0539">Nucleus</keyword>
<evidence type="ECO:0000256" key="10">
    <source>
        <dbReference type="ARBA" id="ARBA00023242"/>
    </source>
</evidence>
<evidence type="ECO:0000256" key="8">
    <source>
        <dbReference type="ARBA" id="ARBA00023125"/>
    </source>
</evidence>
<evidence type="ECO:0000256" key="5">
    <source>
        <dbReference type="ARBA" id="ARBA00022771"/>
    </source>
</evidence>
<keyword evidence="7" id="KW-0805">Transcription regulation</keyword>
<dbReference type="GO" id="GO:0005654">
    <property type="term" value="C:nucleoplasm"/>
    <property type="evidence" value="ECO:0007669"/>
    <property type="project" value="TreeGrafter"/>
</dbReference>
<dbReference type="PANTHER" id="PTHR24399:SF54">
    <property type="entry name" value="GASTRULA ZINC FINGER PROTEIN XLCGF26.1-LIKE-RELATED"/>
    <property type="match status" value="1"/>
</dbReference>
<dbReference type="GO" id="GO:0001227">
    <property type="term" value="F:DNA-binding transcription repressor activity, RNA polymerase II-specific"/>
    <property type="evidence" value="ECO:0007669"/>
    <property type="project" value="TreeGrafter"/>
</dbReference>
<keyword evidence="6" id="KW-0862">Zinc</keyword>
<keyword evidence="8" id="KW-0238">DNA-binding</keyword>
<dbReference type="GO" id="GO:0001817">
    <property type="term" value="P:regulation of cytokine production"/>
    <property type="evidence" value="ECO:0007669"/>
    <property type="project" value="TreeGrafter"/>
</dbReference>
<dbReference type="InterPro" id="IPR013087">
    <property type="entry name" value="Znf_C2H2_type"/>
</dbReference>
<keyword evidence="9" id="KW-0804">Transcription</keyword>
<comment type="subcellular location">
    <subcellularLocation>
        <location evidence="1">Nucleus</location>
    </subcellularLocation>
</comment>
<proteinExistence type="inferred from homology"/>
<dbReference type="AlphaFoldDB" id="A0AAW0MK31"/>
<evidence type="ECO:0000256" key="1">
    <source>
        <dbReference type="ARBA" id="ARBA00004123"/>
    </source>
</evidence>
<evidence type="ECO:0000256" key="11">
    <source>
        <dbReference type="PROSITE-ProRule" id="PRU00042"/>
    </source>
</evidence>